<name>A0A3A1TS84_9MICO</name>
<dbReference type="AlphaFoldDB" id="A0A3A1TS84"/>
<keyword evidence="2" id="KW-0732">Signal</keyword>
<dbReference type="EMBL" id="QXTG01000003">
    <property type="protein sequence ID" value="RIX26555.1"/>
    <property type="molecule type" value="Genomic_DNA"/>
</dbReference>
<sequence length="215" mass="21064">MRVLGGAVLGAALVLALTGCGSQATQPTRTATVTVAPAPSVSSTAPSPSATASTTRTATPQPTSTRTAADPGRPANQCTDLGVSVITAPGGGGAGSEAYQVLFTNTGGTPCALRGTPGVSVVGGGDGTQLGKPAARDQAAVRTLTLQAGDTVMAPLSVVNIGTNGGPLDGCTVRKGDGYRVYPPHSTRAFFVQDSSAVACSPGPSFMTVGPVVPR</sequence>
<dbReference type="OrthoDB" id="3268346at2"/>
<evidence type="ECO:0000313" key="5">
    <source>
        <dbReference type="Proteomes" id="UP000265742"/>
    </source>
</evidence>
<organism evidence="4 5">
    <name type="scientific">Amnibacterium setariae</name>
    <dbReference type="NCBI Taxonomy" id="2306585"/>
    <lineage>
        <taxon>Bacteria</taxon>
        <taxon>Bacillati</taxon>
        <taxon>Actinomycetota</taxon>
        <taxon>Actinomycetes</taxon>
        <taxon>Micrococcales</taxon>
        <taxon>Microbacteriaceae</taxon>
        <taxon>Amnibacterium</taxon>
    </lineage>
</organism>
<evidence type="ECO:0000259" key="3">
    <source>
        <dbReference type="Pfam" id="PF14016"/>
    </source>
</evidence>
<evidence type="ECO:0000256" key="1">
    <source>
        <dbReference type="SAM" id="MobiDB-lite"/>
    </source>
</evidence>
<dbReference type="PROSITE" id="PS51257">
    <property type="entry name" value="PROKAR_LIPOPROTEIN"/>
    <property type="match status" value="1"/>
</dbReference>
<keyword evidence="5" id="KW-1185">Reference proteome</keyword>
<dbReference type="Proteomes" id="UP000265742">
    <property type="component" value="Unassembled WGS sequence"/>
</dbReference>
<reference evidence="5" key="1">
    <citation type="submission" date="2018-09" db="EMBL/GenBank/DDBJ databases">
        <authorList>
            <person name="Kim I."/>
        </authorList>
    </citation>
    <scope>NUCLEOTIDE SEQUENCE [LARGE SCALE GENOMIC DNA]</scope>
    <source>
        <strain evidence="5">DD4a</strain>
    </source>
</reference>
<feature type="region of interest" description="Disordered" evidence="1">
    <location>
        <begin position="34"/>
        <end position="78"/>
    </location>
</feature>
<feature type="compositionally biased region" description="Low complexity" evidence="1">
    <location>
        <begin position="34"/>
        <end position="69"/>
    </location>
</feature>
<accession>A0A3A1TS84</accession>
<comment type="caution">
    <text evidence="4">The sequence shown here is derived from an EMBL/GenBank/DDBJ whole genome shotgun (WGS) entry which is preliminary data.</text>
</comment>
<feature type="chain" id="PRO_5017270094" evidence="2">
    <location>
        <begin position="25"/>
        <end position="215"/>
    </location>
</feature>
<feature type="domain" description="DUF4232" evidence="3">
    <location>
        <begin position="80"/>
        <end position="212"/>
    </location>
</feature>
<feature type="signal peptide" evidence="2">
    <location>
        <begin position="1"/>
        <end position="24"/>
    </location>
</feature>
<dbReference type="InterPro" id="IPR025326">
    <property type="entry name" value="DUF4232"/>
</dbReference>
<evidence type="ECO:0000256" key="2">
    <source>
        <dbReference type="SAM" id="SignalP"/>
    </source>
</evidence>
<gene>
    <name evidence="4" type="ORF">D1781_16655</name>
</gene>
<protein>
    <submittedName>
        <fullName evidence="4">DUF4232 domain-containing protein</fullName>
    </submittedName>
</protein>
<dbReference type="Pfam" id="PF14016">
    <property type="entry name" value="DUF4232"/>
    <property type="match status" value="1"/>
</dbReference>
<evidence type="ECO:0000313" key="4">
    <source>
        <dbReference type="EMBL" id="RIX26555.1"/>
    </source>
</evidence>
<dbReference type="RefSeq" id="WP_119483630.1">
    <property type="nucleotide sequence ID" value="NZ_QXTG01000003.1"/>
</dbReference>
<proteinExistence type="predicted"/>